<organism evidence="2 3">
    <name type="scientific">Pithovirus sibericum</name>
    <dbReference type="NCBI Taxonomy" id="1450746"/>
    <lineage>
        <taxon>Viruses</taxon>
        <taxon>Pithoviruses</taxon>
        <taxon>Orthopithovirinae</taxon>
        <taxon>Alphapithovirus</taxon>
        <taxon>Alphapithovirus sibericum</taxon>
    </lineage>
</organism>
<protein>
    <submittedName>
        <fullName evidence="2">RNAse III</fullName>
    </submittedName>
</protein>
<dbReference type="PROSITE" id="PS50142">
    <property type="entry name" value="RNASE_3_2"/>
    <property type="match status" value="1"/>
</dbReference>
<dbReference type="EMBL" id="KF740664">
    <property type="protein sequence ID" value="AHH01642.1"/>
    <property type="molecule type" value="Genomic_DNA"/>
</dbReference>
<accession>W5S5U9</accession>
<dbReference type="GeneID" id="18266103"/>
<dbReference type="GO" id="GO:0006396">
    <property type="term" value="P:RNA processing"/>
    <property type="evidence" value="ECO:0007669"/>
    <property type="project" value="InterPro"/>
</dbReference>
<dbReference type="KEGG" id="vg:18266103"/>
<evidence type="ECO:0000259" key="1">
    <source>
        <dbReference type="PROSITE" id="PS50142"/>
    </source>
</evidence>
<dbReference type="CDD" id="cd00593">
    <property type="entry name" value="RIBOc"/>
    <property type="match status" value="1"/>
</dbReference>
<dbReference type="InterPro" id="IPR036389">
    <property type="entry name" value="RNase_III_sf"/>
</dbReference>
<dbReference type="OrthoDB" id="31255at10239"/>
<proteinExistence type="predicted"/>
<dbReference type="SMART" id="SM00535">
    <property type="entry name" value="RIBOc"/>
    <property type="match status" value="1"/>
</dbReference>
<evidence type="ECO:0000313" key="3">
    <source>
        <dbReference type="Proteomes" id="UP000202176"/>
    </source>
</evidence>
<feature type="domain" description="RNase III" evidence="1">
    <location>
        <begin position="20"/>
        <end position="137"/>
    </location>
</feature>
<dbReference type="InterPro" id="IPR000999">
    <property type="entry name" value="RNase_III_dom"/>
</dbReference>
<dbReference type="Gene3D" id="1.10.1520.10">
    <property type="entry name" value="Ribonuclease III domain"/>
    <property type="match status" value="1"/>
</dbReference>
<dbReference type="SUPFAM" id="SSF69065">
    <property type="entry name" value="RNase III domain-like"/>
    <property type="match status" value="1"/>
</dbReference>
<dbReference type="RefSeq" id="YP_009000977.1">
    <property type="nucleotide sequence ID" value="NC_023423.1"/>
</dbReference>
<gene>
    <name evidence="2" type="ORF">pv_75</name>
</gene>
<dbReference type="Proteomes" id="UP000202176">
    <property type="component" value="Segment"/>
</dbReference>
<dbReference type="Pfam" id="PF00636">
    <property type="entry name" value="Ribonuclease_3"/>
    <property type="match status" value="1"/>
</dbReference>
<dbReference type="GO" id="GO:0004525">
    <property type="term" value="F:ribonuclease III activity"/>
    <property type="evidence" value="ECO:0007669"/>
    <property type="project" value="InterPro"/>
</dbReference>
<reference evidence="2 3" key="1">
    <citation type="journal article" date="2014" name="Proc. Natl. Acad. Sci. U.S.A.">
        <title>Thirty-thousand-year-old distant relative of giant icosahedral DNA viruses with a pandoravirus morphology.</title>
        <authorList>
            <person name="Legendre M."/>
            <person name="Bartoli J."/>
            <person name="Shmakova L."/>
            <person name="Jeudy S."/>
            <person name="Labadie K."/>
            <person name="Adrait A."/>
            <person name="Lescot M."/>
            <person name="Poirot O."/>
            <person name="Bertaux L."/>
            <person name="Bruley C."/>
            <person name="Coute Y."/>
            <person name="Rivkina E."/>
            <person name="Abergel C."/>
            <person name="Claverie J.M."/>
        </authorList>
    </citation>
    <scope>NUCLEOTIDE SEQUENCE [LARGE SCALE GENOMIC DNA]</scope>
    <source>
        <strain evidence="2">P1084-T</strain>
    </source>
</reference>
<name>W5S5U9_9VIRU</name>
<keyword evidence="3" id="KW-1185">Reference proteome</keyword>
<evidence type="ECO:0000313" key="2">
    <source>
        <dbReference type="EMBL" id="AHH01642.1"/>
    </source>
</evidence>
<sequence length="350" mass="39125">MESQFADNLKVFLQSSIFPLSKVSDQFAVKLLAPDQMPRWIAAFTHESVDVNPSSNYDQFEKLGDSVMKTCFLQFILTKYPNMDSNGLSELSAYYLSKPKLAEISNSLGLTNYVQISVKKSISVSEDLFESLIGALFWIGNAAILPGMGFVFAFNFVNNIFSRVEIDLGVVAGHVKSQVKEIFEKLGWKKAIEDWRQESGSSEGVFILRFTPEALRFLRNLGVNLNDDVLASSQLASTKKVASDQAYQQAVTNLASLGIDRNWADDYRRVQEIQSPEFARYLPGVITRMTNEGYSNVYFENVKVNSETSTVQLIGVSPTGEKKVLIQVTRPGRDIEAIRKEVLSAYSEGK</sequence>